<accession>A0AAU9EYN4</accession>
<gene>
    <name evidence="2" type="ORF">FAK_09430</name>
</gene>
<dbReference type="AlphaFoldDB" id="A0AAU9EYN4"/>
<dbReference type="InterPro" id="IPR013762">
    <property type="entry name" value="Integrase-like_cat_sf"/>
</dbReference>
<dbReference type="GO" id="GO:0006310">
    <property type="term" value="P:DNA recombination"/>
    <property type="evidence" value="ECO:0007669"/>
    <property type="project" value="UniProtKB-KW"/>
</dbReference>
<dbReference type="SUPFAM" id="SSF56349">
    <property type="entry name" value="DNA breaking-rejoining enzymes"/>
    <property type="match status" value="1"/>
</dbReference>
<dbReference type="RefSeq" id="WP_338605614.1">
    <property type="nucleotide sequence ID" value="NZ_AP028679.1"/>
</dbReference>
<organism evidence="2 3">
    <name type="scientific">Desulfoferula mesophila</name>
    <dbReference type="NCBI Taxonomy" id="3058419"/>
    <lineage>
        <taxon>Bacteria</taxon>
        <taxon>Pseudomonadati</taxon>
        <taxon>Thermodesulfobacteriota</taxon>
        <taxon>Desulfarculia</taxon>
        <taxon>Desulfarculales</taxon>
        <taxon>Desulfarculaceae</taxon>
        <taxon>Desulfoferula</taxon>
    </lineage>
</organism>
<dbReference type="KEGG" id="dmp:FAK_09430"/>
<protein>
    <submittedName>
        <fullName evidence="2">Uncharacterized protein</fullName>
    </submittedName>
</protein>
<evidence type="ECO:0000313" key="2">
    <source>
        <dbReference type="EMBL" id="BEQ13877.1"/>
    </source>
</evidence>
<dbReference type="GO" id="GO:0015074">
    <property type="term" value="P:DNA integration"/>
    <property type="evidence" value="ECO:0007669"/>
    <property type="project" value="InterPro"/>
</dbReference>
<dbReference type="GO" id="GO:0003677">
    <property type="term" value="F:DNA binding"/>
    <property type="evidence" value="ECO:0007669"/>
    <property type="project" value="InterPro"/>
</dbReference>
<reference evidence="3" key="1">
    <citation type="journal article" date="2023" name="Arch. Microbiol.">
        <title>Desulfoferula mesophilus gen. nov. sp. nov., a mesophilic sulfate-reducing bacterium isolated from a brackish lake sediment.</title>
        <authorList>
            <person name="Watanabe T."/>
            <person name="Yabe T."/>
            <person name="Tsuji J.M."/>
            <person name="Fukui M."/>
        </authorList>
    </citation>
    <scope>NUCLEOTIDE SEQUENCE [LARGE SCALE GENOMIC DNA]</scope>
    <source>
        <strain evidence="3">12FAK</strain>
    </source>
</reference>
<name>A0AAU9EYN4_9BACT</name>
<evidence type="ECO:0000256" key="1">
    <source>
        <dbReference type="ARBA" id="ARBA00023172"/>
    </source>
</evidence>
<proteinExistence type="predicted"/>
<dbReference type="EMBL" id="AP028679">
    <property type="protein sequence ID" value="BEQ13877.1"/>
    <property type="molecule type" value="Genomic_DNA"/>
</dbReference>
<sequence length="282" mass="33439">MRYKFGNPRTEESPIRVNPRISEMEFRNLADQVRNTKYEDIDTNVLSTAMEMAYYHGWSRKKLINTKVRDVLKDDGTLIDEYQDFLNEHLKYIRSKFADHGDDMPLFPGKNGKKYVERTFNRNLESIQEKITAINSLAMVTFEDLRQAGLCRYYKKALSQYPAEEAFRKTMEHAGIKQRRALRDLLTKGKGQRQGGEKREREDSREWFVRKILRVADGAWLDLSEREIQDNLEKFDKQVDNSQNTEVNSEADYFKKLMRRAVEVGEENRSYWEAIRSNRFYG</sequence>
<dbReference type="Gene3D" id="1.10.443.10">
    <property type="entry name" value="Intergrase catalytic core"/>
    <property type="match status" value="1"/>
</dbReference>
<dbReference type="InterPro" id="IPR011010">
    <property type="entry name" value="DNA_brk_join_enz"/>
</dbReference>
<dbReference type="Proteomes" id="UP001366166">
    <property type="component" value="Chromosome"/>
</dbReference>
<keyword evidence="1" id="KW-0233">DNA recombination</keyword>
<keyword evidence="3" id="KW-1185">Reference proteome</keyword>
<evidence type="ECO:0000313" key="3">
    <source>
        <dbReference type="Proteomes" id="UP001366166"/>
    </source>
</evidence>